<dbReference type="InterPro" id="IPR016181">
    <property type="entry name" value="Acyl_CoA_acyltransferase"/>
</dbReference>
<dbReference type="PROSITE" id="PS51186">
    <property type="entry name" value="GNAT"/>
    <property type="match status" value="1"/>
</dbReference>
<dbReference type="RefSeq" id="WP_377531997.1">
    <property type="nucleotide sequence ID" value="NZ_JBHTLD010000271.1"/>
</dbReference>
<sequence>MQTSLTIRQADAAEIPLIKQLAEATWGPTYQSILSKEQLEFMFDTIYSEEALAQQMADGQTFLLLFEGESPLGFASYSVKDEAEKIYKLNKIYLLPQTQGKGYGKTLLNAVEHEVKQLGAAILDLNVNRYNNAKAFYERCGYQVYVQEDIAIGPYWMNDYVMRKEL</sequence>
<evidence type="ECO:0000313" key="5">
    <source>
        <dbReference type="Proteomes" id="UP001597094"/>
    </source>
</evidence>
<organism evidence="4 5">
    <name type="scientific">Pontibacter rugosus</name>
    <dbReference type="NCBI Taxonomy" id="1745966"/>
    <lineage>
        <taxon>Bacteria</taxon>
        <taxon>Pseudomonadati</taxon>
        <taxon>Bacteroidota</taxon>
        <taxon>Cytophagia</taxon>
        <taxon>Cytophagales</taxon>
        <taxon>Hymenobacteraceae</taxon>
        <taxon>Pontibacter</taxon>
    </lineage>
</organism>
<dbReference type="GO" id="GO:0016746">
    <property type="term" value="F:acyltransferase activity"/>
    <property type="evidence" value="ECO:0007669"/>
    <property type="project" value="UniProtKB-KW"/>
</dbReference>
<dbReference type="InterPro" id="IPR050832">
    <property type="entry name" value="Bact_Acetyltransf"/>
</dbReference>
<keyword evidence="5" id="KW-1185">Reference proteome</keyword>
<accession>A0ABW3SV27</accession>
<reference evidence="5" key="1">
    <citation type="journal article" date="2019" name="Int. J. Syst. Evol. Microbiol.">
        <title>The Global Catalogue of Microorganisms (GCM) 10K type strain sequencing project: providing services to taxonomists for standard genome sequencing and annotation.</title>
        <authorList>
            <consortium name="The Broad Institute Genomics Platform"/>
            <consortium name="The Broad Institute Genome Sequencing Center for Infectious Disease"/>
            <person name="Wu L."/>
            <person name="Ma J."/>
        </authorList>
    </citation>
    <scope>NUCLEOTIDE SEQUENCE [LARGE SCALE GENOMIC DNA]</scope>
    <source>
        <strain evidence="5">JCM 31319</strain>
    </source>
</reference>
<keyword evidence="2 4" id="KW-0012">Acyltransferase</keyword>
<dbReference type="PANTHER" id="PTHR43877">
    <property type="entry name" value="AMINOALKYLPHOSPHONATE N-ACETYLTRANSFERASE-RELATED-RELATED"/>
    <property type="match status" value="1"/>
</dbReference>
<evidence type="ECO:0000313" key="4">
    <source>
        <dbReference type="EMBL" id="MFD1188423.1"/>
    </source>
</evidence>
<dbReference type="Proteomes" id="UP001597094">
    <property type="component" value="Unassembled WGS sequence"/>
</dbReference>
<protein>
    <submittedName>
        <fullName evidence="4">GNAT family N-acetyltransferase</fullName>
        <ecNumber evidence="4">2.3.-.-</ecNumber>
    </submittedName>
</protein>
<name>A0ABW3SV27_9BACT</name>
<keyword evidence="1 4" id="KW-0808">Transferase</keyword>
<feature type="domain" description="N-acetyltransferase" evidence="3">
    <location>
        <begin position="5"/>
        <end position="166"/>
    </location>
</feature>
<evidence type="ECO:0000259" key="3">
    <source>
        <dbReference type="PROSITE" id="PS51186"/>
    </source>
</evidence>
<dbReference type="InterPro" id="IPR000182">
    <property type="entry name" value="GNAT_dom"/>
</dbReference>
<dbReference type="Gene3D" id="3.40.630.30">
    <property type="match status" value="1"/>
</dbReference>
<dbReference type="Pfam" id="PF13673">
    <property type="entry name" value="Acetyltransf_10"/>
    <property type="match status" value="1"/>
</dbReference>
<dbReference type="CDD" id="cd04301">
    <property type="entry name" value="NAT_SF"/>
    <property type="match status" value="1"/>
</dbReference>
<proteinExistence type="predicted"/>
<comment type="caution">
    <text evidence="4">The sequence shown here is derived from an EMBL/GenBank/DDBJ whole genome shotgun (WGS) entry which is preliminary data.</text>
</comment>
<dbReference type="EC" id="2.3.-.-" evidence="4"/>
<dbReference type="SUPFAM" id="SSF55729">
    <property type="entry name" value="Acyl-CoA N-acyltransferases (Nat)"/>
    <property type="match status" value="1"/>
</dbReference>
<dbReference type="EMBL" id="JBHTLD010000271">
    <property type="protein sequence ID" value="MFD1188423.1"/>
    <property type="molecule type" value="Genomic_DNA"/>
</dbReference>
<gene>
    <name evidence="4" type="ORF">ACFQ2O_19590</name>
</gene>
<dbReference type="PANTHER" id="PTHR43877:SF2">
    <property type="entry name" value="AMINOALKYLPHOSPHONATE N-ACETYLTRANSFERASE-RELATED"/>
    <property type="match status" value="1"/>
</dbReference>
<evidence type="ECO:0000256" key="2">
    <source>
        <dbReference type="ARBA" id="ARBA00023315"/>
    </source>
</evidence>
<evidence type="ECO:0000256" key="1">
    <source>
        <dbReference type="ARBA" id="ARBA00022679"/>
    </source>
</evidence>